<dbReference type="GO" id="GO:0004386">
    <property type="term" value="F:helicase activity"/>
    <property type="evidence" value="ECO:0007669"/>
    <property type="project" value="UniProtKB-KW"/>
</dbReference>
<feature type="compositionally biased region" description="Basic residues" evidence="10">
    <location>
        <begin position="581"/>
        <end position="590"/>
    </location>
</feature>
<dbReference type="Gene3D" id="3.40.50.300">
    <property type="entry name" value="P-loop containing nucleotide triphosphate hydrolases"/>
    <property type="match status" value="2"/>
</dbReference>
<evidence type="ECO:0000256" key="6">
    <source>
        <dbReference type="ARBA" id="ARBA00022806"/>
    </source>
</evidence>
<dbReference type="PROSITE" id="PS00518">
    <property type="entry name" value="ZF_RING_1"/>
    <property type="match status" value="1"/>
</dbReference>
<evidence type="ECO:0000256" key="4">
    <source>
        <dbReference type="ARBA" id="ARBA00022771"/>
    </source>
</evidence>
<proteinExistence type="inferred from homology"/>
<dbReference type="CDD" id="cd18793">
    <property type="entry name" value="SF2_C_SNF"/>
    <property type="match status" value="1"/>
</dbReference>
<dbReference type="InterPro" id="IPR017907">
    <property type="entry name" value="Znf_RING_CS"/>
</dbReference>
<evidence type="ECO:0000256" key="8">
    <source>
        <dbReference type="ARBA" id="ARBA00022840"/>
    </source>
</evidence>
<dbReference type="GO" id="GO:0000724">
    <property type="term" value="P:double-strand break repair via homologous recombination"/>
    <property type="evidence" value="ECO:0007669"/>
    <property type="project" value="TreeGrafter"/>
</dbReference>
<dbReference type="PROSITE" id="PS51192">
    <property type="entry name" value="HELICASE_ATP_BIND_1"/>
    <property type="match status" value="1"/>
</dbReference>
<feature type="domain" description="Helicase ATP-binding" evidence="12">
    <location>
        <begin position="26"/>
        <end position="207"/>
    </location>
</feature>
<keyword evidence="4 9" id="KW-0863">Zinc-finger</keyword>
<dbReference type="OrthoDB" id="423559at2759"/>
<dbReference type="GO" id="GO:0005524">
    <property type="term" value="F:ATP binding"/>
    <property type="evidence" value="ECO:0007669"/>
    <property type="project" value="UniProtKB-KW"/>
</dbReference>
<evidence type="ECO:0000259" key="11">
    <source>
        <dbReference type="PROSITE" id="PS50089"/>
    </source>
</evidence>
<dbReference type="SMART" id="SM00184">
    <property type="entry name" value="RING"/>
    <property type="match status" value="1"/>
</dbReference>
<comment type="similarity">
    <text evidence="1">Belongs to the SNF2/RAD54 helicase family.</text>
</comment>
<dbReference type="GO" id="GO:0008270">
    <property type="term" value="F:zinc ion binding"/>
    <property type="evidence" value="ECO:0007669"/>
    <property type="project" value="UniProtKB-KW"/>
</dbReference>
<dbReference type="InterPro" id="IPR001650">
    <property type="entry name" value="Helicase_C-like"/>
</dbReference>
<dbReference type="Gene3D" id="3.30.40.10">
    <property type="entry name" value="Zinc/RING finger domain, C3HC4 (zinc finger)"/>
    <property type="match status" value="1"/>
</dbReference>
<feature type="compositionally biased region" description="Basic and acidic residues" evidence="10">
    <location>
        <begin position="535"/>
        <end position="544"/>
    </location>
</feature>
<evidence type="ECO:0000256" key="10">
    <source>
        <dbReference type="SAM" id="MobiDB-lite"/>
    </source>
</evidence>
<protein>
    <submittedName>
        <fullName evidence="14">SNF2 family N-terminal domain-containing protein</fullName>
    </submittedName>
</protein>
<accession>A0A4Q9MCH2</accession>
<sequence length="829" mass="93927">MRDYIPGMEVRLLPHQLIGVSWMVDQELHSPHKGGILADDMGLGKTVQMIATMVVNQPKHDDEHHSVLIVVPAALLLQWKEELEAKTNGMWEVHIQHGKDKIKDPHLLAEKDVVITTYHTLNLDFDIPKDVDPNDEMAWLKRHGGPLSRIRWYRVVLDEAQFIRNRSTRCSRAVAMLRAKYRWCLTGTPITNTLADIYGYLRFGHFRPFNDWNDFNDFIAKMQLEDAPLAGQRAQTVLMPLMMRRRKDATIDGEPILKLQPKHIELVTIDFSQDERDLYDMFEKSAQIQVNRYIRNNTVVKNHQHILVLILRLRQVCAHPYLILSETDDFADPTALLGSEGDKELARATKQMGPKWVSSLKKRLLDRAVAFETTLENDGSDIEGMYCPRCGDVSMDSTTRILSCGHEICEECVQYLSTLEIEHNGVFGNNDEKENLRAEKEFETAAAKGLRPCPTCKKMQDLRPNAVFLASAFMPTRDEVRAAVHAARRRPHSPPPPLKKKPKLEIIDISDLESSSSDGDSDDSMPDVSVMLKSSPRDKGEKTLSKPLKGKAVNRNSKARAKEESDVDSDSELASDVPKKGMGKKTRQKSNKRDSSEELPPAPDANLLATWKRGGSNVESSAKMMRMVAYLKEWESTGDKTIVFSQWTSMLDLCEQIFSRHGIRSLRYDGSMSREAREYCLAQFRQPGGPKVILVSLKCGGVGLNLVSANRVINLDLSWNYAAESQAYDRVHRLGQEKEVFVKRLVIRNTIEERMLALQETKLNLAGAALGEGGGGKLDKLSIKQIKTVRPSKSNLHTSRLTKLAQLFGMTKNNNRERDRNRQQNEHHV</sequence>
<keyword evidence="3" id="KW-0547">Nucleotide-binding</keyword>
<evidence type="ECO:0000256" key="3">
    <source>
        <dbReference type="ARBA" id="ARBA00022741"/>
    </source>
</evidence>
<evidence type="ECO:0000256" key="2">
    <source>
        <dbReference type="ARBA" id="ARBA00022723"/>
    </source>
</evidence>
<dbReference type="SUPFAM" id="SSF52540">
    <property type="entry name" value="P-loop containing nucleoside triphosphate hydrolases"/>
    <property type="match status" value="2"/>
</dbReference>
<dbReference type="SMART" id="SM00490">
    <property type="entry name" value="HELICc"/>
    <property type="match status" value="1"/>
</dbReference>
<dbReference type="AlphaFoldDB" id="A0A4Q9MCH2"/>
<keyword evidence="8" id="KW-0067">ATP-binding</keyword>
<evidence type="ECO:0000256" key="5">
    <source>
        <dbReference type="ARBA" id="ARBA00022801"/>
    </source>
</evidence>
<dbReference type="GO" id="GO:0016787">
    <property type="term" value="F:hydrolase activity"/>
    <property type="evidence" value="ECO:0007669"/>
    <property type="project" value="UniProtKB-KW"/>
</dbReference>
<dbReference type="InterPro" id="IPR027417">
    <property type="entry name" value="P-loop_NTPase"/>
</dbReference>
<evidence type="ECO:0000256" key="7">
    <source>
        <dbReference type="ARBA" id="ARBA00022833"/>
    </source>
</evidence>
<dbReference type="InterPro" id="IPR038718">
    <property type="entry name" value="SNF2-like_sf"/>
</dbReference>
<name>A0A4Q9MCH2_9APHY</name>
<dbReference type="Pfam" id="PF00271">
    <property type="entry name" value="Helicase_C"/>
    <property type="match status" value="1"/>
</dbReference>
<dbReference type="InterPro" id="IPR013083">
    <property type="entry name" value="Znf_RING/FYVE/PHD"/>
</dbReference>
<reference evidence="14" key="1">
    <citation type="submission" date="2019-01" db="EMBL/GenBank/DDBJ databases">
        <title>Draft genome sequences of three monokaryotic isolates of the white-rot basidiomycete fungus Dichomitus squalens.</title>
        <authorList>
            <consortium name="DOE Joint Genome Institute"/>
            <person name="Lopez S.C."/>
            <person name="Andreopoulos B."/>
            <person name="Pangilinan J."/>
            <person name="Lipzen A."/>
            <person name="Riley R."/>
            <person name="Ahrendt S."/>
            <person name="Ng V."/>
            <person name="Barry K."/>
            <person name="Daum C."/>
            <person name="Grigoriev I.V."/>
            <person name="Hilden K.S."/>
            <person name="Makela M.R."/>
            <person name="de Vries R.P."/>
        </authorList>
    </citation>
    <scope>NUCLEOTIDE SEQUENCE [LARGE SCALE GENOMIC DNA]</scope>
    <source>
        <strain evidence="14">OM18370.1</strain>
    </source>
</reference>
<feature type="domain" description="RING-type" evidence="11">
    <location>
        <begin position="387"/>
        <end position="457"/>
    </location>
</feature>
<evidence type="ECO:0000259" key="12">
    <source>
        <dbReference type="PROSITE" id="PS51192"/>
    </source>
</evidence>
<dbReference type="PROSITE" id="PS51194">
    <property type="entry name" value="HELICASE_CTER"/>
    <property type="match status" value="1"/>
</dbReference>
<dbReference type="InterPro" id="IPR014001">
    <property type="entry name" value="Helicase_ATP-bd"/>
</dbReference>
<evidence type="ECO:0000313" key="14">
    <source>
        <dbReference type="EMBL" id="TBU24869.1"/>
    </source>
</evidence>
<dbReference type="CDD" id="cd18008">
    <property type="entry name" value="DEXDc_SHPRH-like"/>
    <property type="match status" value="1"/>
</dbReference>
<dbReference type="SMART" id="SM00487">
    <property type="entry name" value="DEXDc"/>
    <property type="match status" value="1"/>
</dbReference>
<dbReference type="EMBL" id="ML143471">
    <property type="protein sequence ID" value="TBU24869.1"/>
    <property type="molecule type" value="Genomic_DNA"/>
</dbReference>
<keyword evidence="6" id="KW-0347">Helicase</keyword>
<evidence type="ECO:0000256" key="1">
    <source>
        <dbReference type="ARBA" id="ARBA00007025"/>
    </source>
</evidence>
<feature type="domain" description="Helicase C-terminal" evidence="13">
    <location>
        <begin position="626"/>
        <end position="782"/>
    </location>
</feature>
<feature type="region of interest" description="Disordered" evidence="10">
    <location>
        <begin position="483"/>
        <end position="608"/>
    </location>
</feature>
<dbReference type="Gene3D" id="3.40.50.10810">
    <property type="entry name" value="Tandem AAA-ATPase domain"/>
    <property type="match status" value="1"/>
</dbReference>
<dbReference type="Pfam" id="PF00176">
    <property type="entry name" value="SNF2-rel_dom"/>
    <property type="match status" value="1"/>
</dbReference>
<dbReference type="Proteomes" id="UP000292957">
    <property type="component" value="Unassembled WGS sequence"/>
</dbReference>
<dbReference type="PROSITE" id="PS50089">
    <property type="entry name" value="ZF_RING_2"/>
    <property type="match status" value="1"/>
</dbReference>
<dbReference type="InterPro" id="IPR000330">
    <property type="entry name" value="SNF2_N"/>
</dbReference>
<dbReference type="InterPro" id="IPR001841">
    <property type="entry name" value="Znf_RING"/>
</dbReference>
<evidence type="ECO:0000259" key="13">
    <source>
        <dbReference type="PROSITE" id="PS51194"/>
    </source>
</evidence>
<keyword evidence="7" id="KW-0862">Zinc</keyword>
<dbReference type="InterPro" id="IPR050628">
    <property type="entry name" value="SNF2_RAD54_helicase_TF"/>
</dbReference>
<dbReference type="InterPro" id="IPR049730">
    <property type="entry name" value="SNF2/RAD54-like_C"/>
</dbReference>
<dbReference type="GO" id="GO:0005634">
    <property type="term" value="C:nucleus"/>
    <property type="evidence" value="ECO:0007669"/>
    <property type="project" value="TreeGrafter"/>
</dbReference>
<dbReference type="GO" id="GO:0005737">
    <property type="term" value="C:cytoplasm"/>
    <property type="evidence" value="ECO:0007669"/>
    <property type="project" value="TreeGrafter"/>
</dbReference>
<dbReference type="GO" id="GO:0008094">
    <property type="term" value="F:ATP-dependent activity, acting on DNA"/>
    <property type="evidence" value="ECO:0007669"/>
    <property type="project" value="TreeGrafter"/>
</dbReference>
<organism evidence="14">
    <name type="scientific">Dichomitus squalens</name>
    <dbReference type="NCBI Taxonomy" id="114155"/>
    <lineage>
        <taxon>Eukaryota</taxon>
        <taxon>Fungi</taxon>
        <taxon>Dikarya</taxon>
        <taxon>Basidiomycota</taxon>
        <taxon>Agaricomycotina</taxon>
        <taxon>Agaricomycetes</taxon>
        <taxon>Polyporales</taxon>
        <taxon>Polyporaceae</taxon>
        <taxon>Dichomitus</taxon>
    </lineage>
</organism>
<gene>
    <name evidence="14" type="ORF">BD311DRAFT_670832</name>
</gene>
<evidence type="ECO:0000256" key="9">
    <source>
        <dbReference type="PROSITE-ProRule" id="PRU00175"/>
    </source>
</evidence>
<dbReference type="PANTHER" id="PTHR45626:SF16">
    <property type="entry name" value="ATP-DEPENDENT HELICASE ULS1"/>
    <property type="match status" value="1"/>
</dbReference>
<feature type="compositionally biased region" description="Basic residues" evidence="10">
    <location>
        <begin position="486"/>
        <end position="502"/>
    </location>
</feature>
<dbReference type="PANTHER" id="PTHR45626">
    <property type="entry name" value="TRANSCRIPTION TERMINATION FACTOR 2-RELATED"/>
    <property type="match status" value="1"/>
</dbReference>
<keyword evidence="5" id="KW-0378">Hydrolase</keyword>
<keyword evidence="2" id="KW-0479">Metal-binding</keyword>